<feature type="transmembrane region" description="Helical" evidence="2">
    <location>
        <begin position="452"/>
        <end position="470"/>
    </location>
</feature>
<name>A0ABS9U294_9MICC</name>
<feature type="transmembrane region" description="Helical" evidence="2">
    <location>
        <begin position="408"/>
        <end position="432"/>
    </location>
</feature>
<feature type="transmembrane region" description="Helical" evidence="2">
    <location>
        <begin position="342"/>
        <end position="360"/>
    </location>
</feature>
<evidence type="ECO:0000256" key="2">
    <source>
        <dbReference type="SAM" id="Phobius"/>
    </source>
</evidence>
<feature type="chain" id="PRO_5045680213" description="Conjugal transfer protein TrbL" evidence="3">
    <location>
        <begin position="32"/>
        <end position="568"/>
    </location>
</feature>
<evidence type="ECO:0000313" key="5">
    <source>
        <dbReference type="Proteomes" id="UP001202922"/>
    </source>
</evidence>
<feature type="region of interest" description="Disordered" evidence="1">
    <location>
        <begin position="545"/>
        <end position="568"/>
    </location>
</feature>
<dbReference type="RefSeq" id="WP_241054287.1">
    <property type="nucleotide sequence ID" value="NZ_JAKZBV010000001.1"/>
</dbReference>
<protein>
    <recommendedName>
        <fullName evidence="6">Conjugal transfer protein TrbL</fullName>
    </recommendedName>
</protein>
<sequence length="568" mass="58951">MRTLSARTRAVAAALIVVFSFGVVSAQAAYAADPSQPQSSNLNADEMKRLAGLPPAQRSQIRDSIVQKLSQDACGINALHLALPSSCEQDTAKAFGMFLTTPEQALAYSPAQDGASLCSAYMAIGNPAASMACRLDNAVASMAPIAGSVLKGVIAASPGGQFILGTMDVIGFISNPKDGFEQFANTVKADGVKATSEVVQNLTKTTAFSIDDGFRDTWAAFSAIGLVILALMYFKLWKDAAKDEDIDLDEVRRSLLWYGPLSVVLVLFGPAIGHVVNDWFAGFTEAFTDWTATRIAAFMEVVSRFASYQSNGAFGPLAAVILFGLLFLGAWGLLGTLFLQPFALYMIGLGIALAIGFLAHPAYRARVAKMSTLWLAICLSKPLLILLVGAVFVFVAGQPAFKEGVDDALVNASSVFIAAAAMLGLAFAPMGLFKWVPLLPSASTSIGAGRSSVVGAAAVAGAGAGLSSLIRQQRSIFNRGQDAGRVPVQQGHGTGPAGPPAGEPRGRRSALQTAGRVGAVTAKTAGKVASGGAAAFLLAGREAARTAARRGRTAAESMAPNTDHISGR</sequence>
<evidence type="ECO:0000313" key="4">
    <source>
        <dbReference type="EMBL" id="MCH6470768.1"/>
    </source>
</evidence>
<keyword evidence="3" id="KW-0732">Signal</keyword>
<evidence type="ECO:0008006" key="6">
    <source>
        <dbReference type="Google" id="ProtNLM"/>
    </source>
</evidence>
<dbReference type="EMBL" id="JAKZBV010000001">
    <property type="protein sequence ID" value="MCH6470768.1"/>
    <property type="molecule type" value="Genomic_DNA"/>
</dbReference>
<feature type="transmembrane region" description="Helical" evidence="2">
    <location>
        <begin position="217"/>
        <end position="234"/>
    </location>
</feature>
<feature type="region of interest" description="Disordered" evidence="1">
    <location>
        <begin position="484"/>
        <end position="509"/>
    </location>
</feature>
<keyword evidence="5" id="KW-1185">Reference proteome</keyword>
<proteinExistence type="predicted"/>
<feature type="signal peptide" evidence="3">
    <location>
        <begin position="1"/>
        <end position="31"/>
    </location>
</feature>
<feature type="transmembrane region" description="Helical" evidence="2">
    <location>
        <begin position="372"/>
        <end position="396"/>
    </location>
</feature>
<comment type="caution">
    <text evidence="4">The sequence shown here is derived from an EMBL/GenBank/DDBJ whole genome shotgun (WGS) entry which is preliminary data.</text>
</comment>
<feature type="transmembrane region" description="Helical" evidence="2">
    <location>
        <begin position="313"/>
        <end position="335"/>
    </location>
</feature>
<evidence type="ECO:0000256" key="3">
    <source>
        <dbReference type="SAM" id="SignalP"/>
    </source>
</evidence>
<reference evidence="4 5" key="1">
    <citation type="submission" date="2022-03" db="EMBL/GenBank/DDBJ databases">
        <title>Sinomonas sp. isolated from a soil.</title>
        <authorList>
            <person name="Han J."/>
            <person name="Kim D.-U."/>
        </authorList>
    </citation>
    <scope>NUCLEOTIDE SEQUENCE [LARGE SCALE GENOMIC DNA]</scope>
    <source>
        <strain evidence="4 5">5-5</strain>
    </source>
</reference>
<organism evidence="4 5">
    <name type="scientific">Sinomonas terrae</name>
    <dbReference type="NCBI Taxonomy" id="2908838"/>
    <lineage>
        <taxon>Bacteria</taxon>
        <taxon>Bacillati</taxon>
        <taxon>Actinomycetota</taxon>
        <taxon>Actinomycetes</taxon>
        <taxon>Micrococcales</taxon>
        <taxon>Micrococcaceae</taxon>
        <taxon>Sinomonas</taxon>
    </lineage>
</organism>
<dbReference type="Proteomes" id="UP001202922">
    <property type="component" value="Unassembled WGS sequence"/>
</dbReference>
<feature type="transmembrane region" description="Helical" evidence="2">
    <location>
        <begin position="255"/>
        <end position="276"/>
    </location>
</feature>
<gene>
    <name evidence="4" type="ORF">L0M17_12415</name>
</gene>
<keyword evidence="2" id="KW-1133">Transmembrane helix</keyword>
<accession>A0ABS9U294</accession>
<feature type="compositionally biased region" description="Polar residues" evidence="1">
    <location>
        <begin position="559"/>
        <end position="568"/>
    </location>
</feature>
<evidence type="ECO:0000256" key="1">
    <source>
        <dbReference type="SAM" id="MobiDB-lite"/>
    </source>
</evidence>
<keyword evidence="2" id="KW-0472">Membrane</keyword>
<keyword evidence="2" id="KW-0812">Transmembrane</keyword>